<reference evidence="2 3" key="1">
    <citation type="submission" date="2018-04" db="EMBL/GenBank/DDBJ databases">
        <title>Polynucleobacter sp. UH21B genome.</title>
        <authorList>
            <person name="Hahn M.W."/>
        </authorList>
    </citation>
    <scope>NUCLEOTIDE SEQUENCE [LARGE SCALE GENOMIC DNA]</scope>
    <source>
        <strain evidence="2 3">MWH-UH21B</strain>
    </source>
</reference>
<accession>A0A6M9Q4X6</accession>
<organism evidence="2 3">
    <name type="scientific">Polynucleobacter tropicus</name>
    <dbReference type="NCBI Taxonomy" id="1743174"/>
    <lineage>
        <taxon>Bacteria</taxon>
        <taxon>Pseudomonadati</taxon>
        <taxon>Pseudomonadota</taxon>
        <taxon>Betaproteobacteria</taxon>
        <taxon>Burkholderiales</taxon>
        <taxon>Burkholderiaceae</taxon>
        <taxon>Polynucleobacter</taxon>
    </lineage>
</organism>
<gene>
    <name evidence="2" type="ORF">DCO17_08760</name>
</gene>
<evidence type="ECO:0000256" key="1">
    <source>
        <dbReference type="SAM" id="SignalP"/>
    </source>
</evidence>
<name>A0A6M9Q4X6_9BURK</name>
<feature type="chain" id="PRO_5027099215" description="Alpha/beta hydrolase" evidence="1">
    <location>
        <begin position="21"/>
        <end position="246"/>
    </location>
</feature>
<feature type="signal peptide" evidence="1">
    <location>
        <begin position="1"/>
        <end position="20"/>
    </location>
</feature>
<dbReference type="KEGG" id="ptrp:DCO17_08760"/>
<keyword evidence="3" id="KW-1185">Reference proteome</keyword>
<dbReference type="Proteomes" id="UP000503312">
    <property type="component" value="Chromosome"/>
</dbReference>
<evidence type="ECO:0000313" key="3">
    <source>
        <dbReference type="Proteomes" id="UP000503312"/>
    </source>
</evidence>
<sequence>MKYIRLFLLAWVFVFSFANAQVLDVPYKDDAPTRTLLMPAKNAKAVVLLFPGGGGVLRLQDDGSTTNFHTFVRSKDLWAQYGIDAVLVDTPYDLGAGIRNSRSIRDHQQRILNVVNYYKDKFNLPVWIFGHSMGTVSVTEFVNAGKDKERLIAGVIVAGTYRSASIDSDVTLPVMAIHHVDDGCASTPLATSERIIEGRPSKTSSQFVQIDGGVSEGDVCGSRAYHGFNQKESDFIKSAAQFILKN</sequence>
<dbReference type="EMBL" id="CP028942">
    <property type="protein sequence ID" value="QKM65316.1"/>
    <property type="molecule type" value="Genomic_DNA"/>
</dbReference>
<evidence type="ECO:0008006" key="4">
    <source>
        <dbReference type="Google" id="ProtNLM"/>
    </source>
</evidence>
<dbReference type="Gene3D" id="3.40.50.1820">
    <property type="entry name" value="alpha/beta hydrolase"/>
    <property type="match status" value="1"/>
</dbReference>
<keyword evidence="1" id="KW-0732">Signal</keyword>
<dbReference type="SUPFAM" id="SSF53474">
    <property type="entry name" value="alpha/beta-Hydrolases"/>
    <property type="match status" value="1"/>
</dbReference>
<dbReference type="AlphaFoldDB" id="A0A6M9Q4X6"/>
<dbReference type="RefSeq" id="WP_173956350.1">
    <property type="nucleotide sequence ID" value="NZ_CP028942.1"/>
</dbReference>
<evidence type="ECO:0000313" key="2">
    <source>
        <dbReference type="EMBL" id="QKM65316.1"/>
    </source>
</evidence>
<proteinExistence type="predicted"/>
<protein>
    <recommendedName>
        <fullName evidence="4">Alpha/beta hydrolase</fullName>
    </recommendedName>
</protein>
<dbReference type="InterPro" id="IPR029058">
    <property type="entry name" value="AB_hydrolase_fold"/>
</dbReference>